<dbReference type="OrthoDB" id="66977at2759"/>
<evidence type="ECO:0000256" key="3">
    <source>
        <dbReference type="ARBA" id="ARBA00022806"/>
    </source>
</evidence>
<evidence type="ECO:0000256" key="5">
    <source>
        <dbReference type="SAM" id="MobiDB-lite"/>
    </source>
</evidence>
<evidence type="ECO:0008006" key="10">
    <source>
        <dbReference type="Google" id="ProtNLM"/>
    </source>
</evidence>
<evidence type="ECO:0000259" key="7">
    <source>
        <dbReference type="PROSITE" id="PS51194"/>
    </source>
</evidence>
<dbReference type="PROSITE" id="PS00028">
    <property type="entry name" value="ZINC_FINGER_C2H2_1"/>
    <property type="match status" value="1"/>
</dbReference>
<dbReference type="Proteomes" id="UP000187209">
    <property type="component" value="Unassembled WGS sequence"/>
</dbReference>
<sequence>MERRGSRFRRGRGRGRNNRGSTREPIKKGPKLEETRIIDRTELPIYKCKDSIMSHIERYSVGIVEASTGSGKSTQVPQFLYEKYPECFIVVAQPNKLGANEIASKIAEELNSNIGGIVGTMFKGETKESSQTRIYFTTTDILLEYILNDNTKFDFIIIDEVHERSLETDLLLAVIKMRLNEGNEFKLLIMSATIQNILPSYFSSTEIKKNFGQERRKKDNRDDIDWLDEQNFDDDKEEQKGEWMRKGYRDPADVFSNDAKLFQVEEIYLEKALDIVKPLFNSVLRNEPEKSLIDFASIFEKDADTNPLEVPSIAYELACRIILVQHLKLYRDEDRPYTFLVFLPGLVEINEMNDMLTNTFQNKISDLEIIHLHTNIPEEDYDRIFIPPEEGKRRVILSSSIAESSITLTDVRFIIDFGMSRETAYNNQKNADSFELVWAAKSIMKQRAGRAGRVANGIVFRLMPIQFFHSMLYDYARPEIQRSSLDKIILKLKMKNIENIRDLLGNILEAPDDIEIIKTERYLVEMGALNPAKKITKLGEIYSEFPYEIKVTRICMFGILFGCAKQAMLLGALISLERAPIKSYAGVPGNQSKQHPQTYKSRLIFDESSNSDLLMMLNAYDKWYEHYGRRCKRMVFKNGQRASAKGRIPDDEAKFCNHFYLDPYLLREALCLYSEIKQKFLTIGIDKQHFKLPKADKFVIKLCIAATFPGKYLISNYELVDEVSRNKLICKMGSNPKSTLLIPDIPPCIVPSDIESLISINQVKPKNVSIVYSNAIIEYENNFNPSTLKFVMWLGSYSRRFYNLAWVLLKRVYRDHNDRVYNKSMINFTINELNRIPTGQRREGVIVDINSDNTRDGTIVDEVVFLCKPEYPYKLAFKDLISRADVHIEDDSVNSNTFTINTDLAEKFMLVCAEYIARKNLTIGRYSTLMPFFPLLPHIMSLLFCSRIEYLPNPSRTRYKGIKFTNFESFLTFDYSFTSEDAKTINKIRSDISTYLGNIEYIQDHTKQSTIKDEIIQLLTKQRIPVNYDLADWREIIKWDQMFLLVEPHTDEPGSVKLLEITEDESLFYGPEKMEEIKKKKISYVKSLENTANSSTYCKAELTCKYCDEAICGIEGISVFEEDPVLFTVVSYYGKLDTVYEPPENNEYIEYVLDNYLPSSWEICRNNHVIGWNEDNCTFVCEKSPIIFRLPMGKMVRLTKDMWEYDFYKLKNISDIAKKEFDSQKFEFKCLVCDEEFKKSQDFYAHVNQAFHKNRCAVFIEPYVPI</sequence>
<evidence type="ECO:0000313" key="8">
    <source>
        <dbReference type="EMBL" id="OMJ79761.1"/>
    </source>
</evidence>
<dbReference type="EMBL" id="MPUH01000455">
    <property type="protein sequence ID" value="OMJ79761.1"/>
    <property type="molecule type" value="Genomic_DNA"/>
</dbReference>
<dbReference type="SUPFAM" id="SSF52540">
    <property type="entry name" value="P-loop containing nucleoside triphosphate hydrolases"/>
    <property type="match status" value="1"/>
</dbReference>
<dbReference type="GO" id="GO:0004386">
    <property type="term" value="F:helicase activity"/>
    <property type="evidence" value="ECO:0007669"/>
    <property type="project" value="UniProtKB-KW"/>
</dbReference>
<evidence type="ECO:0000256" key="1">
    <source>
        <dbReference type="ARBA" id="ARBA00022741"/>
    </source>
</evidence>
<dbReference type="PROSITE" id="PS51192">
    <property type="entry name" value="HELICASE_ATP_BIND_1"/>
    <property type="match status" value="1"/>
</dbReference>
<keyword evidence="4" id="KW-0067">ATP-binding</keyword>
<organism evidence="8 9">
    <name type="scientific">Stentor coeruleus</name>
    <dbReference type="NCBI Taxonomy" id="5963"/>
    <lineage>
        <taxon>Eukaryota</taxon>
        <taxon>Sar</taxon>
        <taxon>Alveolata</taxon>
        <taxon>Ciliophora</taxon>
        <taxon>Postciliodesmatophora</taxon>
        <taxon>Heterotrichea</taxon>
        <taxon>Heterotrichida</taxon>
        <taxon>Stentoridae</taxon>
        <taxon>Stentor</taxon>
    </lineage>
</organism>
<dbReference type="InterPro" id="IPR013087">
    <property type="entry name" value="Znf_C2H2_type"/>
</dbReference>
<gene>
    <name evidence="8" type="ORF">SteCoe_20148</name>
</gene>
<dbReference type="GO" id="GO:0005524">
    <property type="term" value="F:ATP binding"/>
    <property type="evidence" value="ECO:0007669"/>
    <property type="project" value="UniProtKB-KW"/>
</dbReference>
<keyword evidence="9" id="KW-1185">Reference proteome</keyword>
<feature type="region of interest" description="Disordered" evidence="5">
    <location>
        <begin position="1"/>
        <end position="32"/>
    </location>
</feature>
<feature type="domain" description="Helicase ATP-binding" evidence="6">
    <location>
        <begin position="53"/>
        <end position="212"/>
    </location>
</feature>
<dbReference type="PROSITE" id="PS51194">
    <property type="entry name" value="HELICASE_CTER"/>
    <property type="match status" value="1"/>
</dbReference>
<dbReference type="Gene3D" id="3.40.50.300">
    <property type="entry name" value="P-loop containing nucleotide triphosphate hydrolases"/>
    <property type="match status" value="2"/>
</dbReference>
<evidence type="ECO:0000313" key="9">
    <source>
        <dbReference type="Proteomes" id="UP000187209"/>
    </source>
</evidence>
<dbReference type="InterPro" id="IPR027417">
    <property type="entry name" value="P-loop_NTPase"/>
</dbReference>
<dbReference type="Pfam" id="PF00270">
    <property type="entry name" value="DEAD"/>
    <property type="match status" value="1"/>
</dbReference>
<dbReference type="SMART" id="SM00490">
    <property type="entry name" value="HELICc"/>
    <property type="match status" value="1"/>
</dbReference>
<accession>A0A1R2BST3</accession>
<feature type="compositionally biased region" description="Basic residues" evidence="5">
    <location>
        <begin position="1"/>
        <end position="17"/>
    </location>
</feature>
<reference evidence="8 9" key="1">
    <citation type="submission" date="2016-11" db="EMBL/GenBank/DDBJ databases">
        <title>The macronuclear genome of Stentor coeruleus: a giant cell with tiny introns.</title>
        <authorList>
            <person name="Slabodnick M."/>
            <person name="Ruby J.G."/>
            <person name="Reiff S.B."/>
            <person name="Swart E.C."/>
            <person name="Gosai S."/>
            <person name="Prabakaran S."/>
            <person name="Witkowska E."/>
            <person name="Larue G.E."/>
            <person name="Fisher S."/>
            <person name="Freeman R.M."/>
            <person name="Gunawardena J."/>
            <person name="Chu W."/>
            <person name="Stover N.A."/>
            <person name="Gregory B.D."/>
            <person name="Nowacki M."/>
            <person name="Derisi J."/>
            <person name="Roy S.W."/>
            <person name="Marshall W.F."/>
            <person name="Sood P."/>
        </authorList>
    </citation>
    <scope>NUCLEOTIDE SEQUENCE [LARGE SCALE GENOMIC DNA]</scope>
    <source>
        <strain evidence="8">WM001</strain>
    </source>
</reference>
<protein>
    <recommendedName>
        <fullName evidence="10">RNA helicase</fullName>
    </recommendedName>
</protein>
<keyword evidence="3" id="KW-0347">Helicase</keyword>
<comment type="caution">
    <text evidence="8">The sequence shown here is derived from an EMBL/GenBank/DDBJ whole genome shotgun (WGS) entry which is preliminary data.</text>
</comment>
<keyword evidence="2" id="KW-0378">Hydrolase</keyword>
<dbReference type="GO" id="GO:0016787">
    <property type="term" value="F:hydrolase activity"/>
    <property type="evidence" value="ECO:0007669"/>
    <property type="project" value="UniProtKB-KW"/>
</dbReference>
<feature type="compositionally biased region" description="Basic and acidic residues" evidence="5">
    <location>
        <begin position="21"/>
        <end position="32"/>
    </location>
</feature>
<evidence type="ECO:0000259" key="6">
    <source>
        <dbReference type="PROSITE" id="PS51192"/>
    </source>
</evidence>
<name>A0A1R2BST3_9CILI</name>
<evidence type="ECO:0000256" key="2">
    <source>
        <dbReference type="ARBA" id="ARBA00022801"/>
    </source>
</evidence>
<dbReference type="GO" id="GO:0003723">
    <property type="term" value="F:RNA binding"/>
    <property type="evidence" value="ECO:0007669"/>
    <property type="project" value="TreeGrafter"/>
</dbReference>
<proteinExistence type="predicted"/>
<dbReference type="Pfam" id="PF00271">
    <property type="entry name" value="Helicase_C"/>
    <property type="match status" value="1"/>
</dbReference>
<evidence type="ECO:0000256" key="4">
    <source>
        <dbReference type="ARBA" id="ARBA00022840"/>
    </source>
</evidence>
<dbReference type="CDD" id="cd17917">
    <property type="entry name" value="DEXHc_RHA-like"/>
    <property type="match status" value="1"/>
</dbReference>
<dbReference type="SMART" id="SM00487">
    <property type="entry name" value="DEXDc"/>
    <property type="match status" value="1"/>
</dbReference>
<dbReference type="InterPro" id="IPR001650">
    <property type="entry name" value="Helicase_C-like"/>
</dbReference>
<dbReference type="PANTHER" id="PTHR18934">
    <property type="entry name" value="ATP-DEPENDENT RNA HELICASE"/>
    <property type="match status" value="1"/>
</dbReference>
<keyword evidence="1" id="KW-0547">Nucleotide-binding</keyword>
<dbReference type="CDD" id="cd18791">
    <property type="entry name" value="SF2_C_RHA"/>
    <property type="match status" value="1"/>
</dbReference>
<dbReference type="Gene3D" id="1.20.120.1080">
    <property type="match status" value="1"/>
</dbReference>
<feature type="domain" description="Helicase C-terminal" evidence="7">
    <location>
        <begin position="322"/>
        <end position="498"/>
    </location>
</feature>
<dbReference type="InterPro" id="IPR014001">
    <property type="entry name" value="Helicase_ATP-bd"/>
</dbReference>
<dbReference type="PANTHER" id="PTHR18934:SF221">
    <property type="entry name" value="ATP-DEPENDENT RNA HELICASE DHX34-RELATED"/>
    <property type="match status" value="1"/>
</dbReference>
<dbReference type="InterPro" id="IPR011545">
    <property type="entry name" value="DEAD/DEAH_box_helicase_dom"/>
</dbReference>
<dbReference type="AlphaFoldDB" id="A0A1R2BST3"/>